<name>A0A7N2L734_QUELO</name>
<evidence type="ECO:0008006" key="4">
    <source>
        <dbReference type="Google" id="ProtNLM"/>
    </source>
</evidence>
<evidence type="ECO:0000313" key="2">
    <source>
        <dbReference type="EnsemblPlants" id="QL03p026896:mrna:CDS:1"/>
    </source>
</evidence>
<keyword evidence="1" id="KW-0732">Signal</keyword>
<dbReference type="Gramene" id="QL03p026844:mrna">
    <property type="protein sequence ID" value="QL03p026844:mrna:CDS:1"/>
    <property type="gene ID" value="QL03p026844"/>
</dbReference>
<proteinExistence type="predicted"/>
<feature type="signal peptide" evidence="1">
    <location>
        <begin position="1"/>
        <end position="21"/>
    </location>
</feature>
<keyword evidence="3" id="KW-1185">Reference proteome</keyword>
<reference evidence="2 3" key="1">
    <citation type="journal article" date="2016" name="G3 (Bethesda)">
        <title>First Draft Assembly and Annotation of the Genome of a California Endemic Oak Quercus lobata Nee (Fagaceae).</title>
        <authorList>
            <person name="Sork V.L."/>
            <person name="Fitz-Gibbon S.T."/>
            <person name="Puiu D."/>
            <person name="Crepeau M."/>
            <person name="Gugger P.F."/>
            <person name="Sherman R."/>
            <person name="Stevens K."/>
            <person name="Langley C.H."/>
            <person name="Pellegrini M."/>
            <person name="Salzberg S.L."/>
        </authorList>
    </citation>
    <scope>NUCLEOTIDE SEQUENCE [LARGE SCALE GENOMIC DNA]</scope>
    <source>
        <strain evidence="2 3">cv. SW786</strain>
    </source>
</reference>
<evidence type="ECO:0000313" key="3">
    <source>
        <dbReference type="Proteomes" id="UP000594261"/>
    </source>
</evidence>
<dbReference type="AlphaFoldDB" id="A0A7N2L734"/>
<dbReference type="Proteomes" id="UP000594261">
    <property type="component" value="Chromosome 3"/>
</dbReference>
<sequence length="146" mass="16508">MEYKWIVPFTILAFILVLVNCDNSYYRRRYVPKPCTLCNTRRGLCCMLMEEGEGICCNGSVGQNVQNTDFRRMNPYDGAGKTSEPSSWSKEFWNYTSFITAADQYQPYGFGTTYKDGGKVSLGKMEVAALLAHIGSKVTCEFRVSL</sequence>
<dbReference type="InParanoid" id="A0A7N2L734"/>
<protein>
    <recommendedName>
        <fullName evidence="4">Chitinase</fullName>
    </recommendedName>
</protein>
<dbReference type="Gene3D" id="1.10.530.10">
    <property type="match status" value="1"/>
</dbReference>
<dbReference type="EMBL" id="LRBV02000003">
    <property type="status" value="NOT_ANNOTATED_CDS"/>
    <property type="molecule type" value="Genomic_DNA"/>
</dbReference>
<reference evidence="2" key="2">
    <citation type="submission" date="2021-01" db="UniProtKB">
        <authorList>
            <consortium name="EnsemblPlants"/>
        </authorList>
    </citation>
    <scope>IDENTIFICATION</scope>
</reference>
<dbReference type="Gramene" id="QL03p026896:mrna">
    <property type="protein sequence ID" value="QL03p026896:mrna:CDS:1"/>
    <property type="gene ID" value="QL03p026896"/>
</dbReference>
<organism evidence="2 3">
    <name type="scientific">Quercus lobata</name>
    <name type="common">Valley oak</name>
    <dbReference type="NCBI Taxonomy" id="97700"/>
    <lineage>
        <taxon>Eukaryota</taxon>
        <taxon>Viridiplantae</taxon>
        <taxon>Streptophyta</taxon>
        <taxon>Embryophyta</taxon>
        <taxon>Tracheophyta</taxon>
        <taxon>Spermatophyta</taxon>
        <taxon>Magnoliopsida</taxon>
        <taxon>eudicotyledons</taxon>
        <taxon>Gunneridae</taxon>
        <taxon>Pentapetalae</taxon>
        <taxon>rosids</taxon>
        <taxon>fabids</taxon>
        <taxon>Fagales</taxon>
        <taxon>Fagaceae</taxon>
        <taxon>Quercus</taxon>
    </lineage>
</organism>
<dbReference type="EnsemblPlants" id="QL03p026896:mrna">
    <property type="protein sequence ID" value="QL03p026896:mrna:CDS:1"/>
    <property type="gene ID" value="QL03p026896"/>
</dbReference>
<accession>A0A7N2L734</accession>
<dbReference type="EnsemblPlants" id="QL03p026844:mrna">
    <property type="protein sequence ID" value="QL03p026844:mrna:CDS:1"/>
    <property type="gene ID" value="QL03p026844"/>
</dbReference>
<feature type="chain" id="PRO_5036401886" description="Chitinase" evidence="1">
    <location>
        <begin position="22"/>
        <end position="146"/>
    </location>
</feature>
<evidence type="ECO:0000256" key="1">
    <source>
        <dbReference type="SAM" id="SignalP"/>
    </source>
</evidence>